<feature type="region of interest" description="Disordered" evidence="7">
    <location>
        <begin position="1"/>
        <end position="27"/>
    </location>
</feature>
<name>A0AAI9SVN3_9ASCO</name>
<evidence type="ECO:0000256" key="4">
    <source>
        <dbReference type="ARBA" id="ARBA00022989"/>
    </source>
</evidence>
<evidence type="ECO:0000256" key="2">
    <source>
        <dbReference type="ARBA" id="ARBA00022554"/>
    </source>
</evidence>
<comment type="subcellular location">
    <subcellularLocation>
        <location evidence="1">Vacuole membrane</location>
        <topology evidence="1">Multi-pass membrane protein</topology>
    </subcellularLocation>
</comment>
<reference evidence="10" key="1">
    <citation type="journal article" date="2022" name="DNA Res.">
        <title>Genome analysis of five recently described species of the CUG-Ser clade uncovers Candida theae as a new hybrid lineage with pathogenic potential in the Candida parapsilosis species complex.</title>
        <authorList>
            <person name="Mixao V."/>
            <person name="Del Olmo V."/>
            <person name="Hegedusova E."/>
            <person name="Saus E."/>
            <person name="Pryszcz L."/>
            <person name="Cillingova A."/>
            <person name="Nosek J."/>
            <person name="Gabaldon T."/>
        </authorList>
    </citation>
    <scope>NUCLEOTIDE SEQUENCE</scope>
    <source>
        <strain evidence="10">CBS 10844</strain>
    </source>
</reference>
<dbReference type="Proteomes" id="UP001202479">
    <property type="component" value="Unassembled WGS sequence"/>
</dbReference>
<feature type="domain" description="SPX" evidence="9">
    <location>
        <begin position="30"/>
        <end position="166"/>
    </location>
</feature>
<dbReference type="AlphaFoldDB" id="A0AAI9SVN3"/>
<keyword evidence="11" id="KW-1185">Reference proteome</keyword>
<evidence type="ECO:0000256" key="6">
    <source>
        <dbReference type="SAM" id="Coils"/>
    </source>
</evidence>
<accession>A0AAI9SVN3</accession>
<dbReference type="InterPro" id="IPR004331">
    <property type="entry name" value="SPX_dom"/>
</dbReference>
<dbReference type="PANTHER" id="PTHR46140:SF2">
    <property type="entry name" value="VACUOLAR TRANSPORTER CHAPERONE 3 COMPLEX SUBUNIT 3-RELATED"/>
    <property type="match status" value="1"/>
</dbReference>
<evidence type="ECO:0000256" key="1">
    <source>
        <dbReference type="ARBA" id="ARBA00004128"/>
    </source>
</evidence>
<feature type="compositionally biased region" description="Acidic residues" evidence="7">
    <location>
        <begin position="637"/>
        <end position="655"/>
    </location>
</feature>
<protein>
    <submittedName>
        <fullName evidence="10">VTC2</fullName>
    </submittedName>
</protein>
<dbReference type="EMBL" id="JAHUZD010000120">
    <property type="protein sequence ID" value="KAI3403777.2"/>
    <property type="molecule type" value="Genomic_DNA"/>
</dbReference>
<evidence type="ECO:0000256" key="3">
    <source>
        <dbReference type="ARBA" id="ARBA00022692"/>
    </source>
</evidence>
<dbReference type="GO" id="GO:0000329">
    <property type="term" value="C:fungal-type vacuole membrane"/>
    <property type="evidence" value="ECO:0007669"/>
    <property type="project" value="TreeGrafter"/>
</dbReference>
<dbReference type="InterPro" id="IPR018966">
    <property type="entry name" value="VTC_domain"/>
</dbReference>
<feature type="region of interest" description="Disordered" evidence="7">
    <location>
        <begin position="249"/>
        <end position="282"/>
    </location>
</feature>
<dbReference type="Pfam" id="PF02656">
    <property type="entry name" value="DUF202"/>
    <property type="match status" value="1"/>
</dbReference>
<comment type="caution">
    <text evidence="10">The sequence shown here is derived from an EMBL/GenBank/DDBJ whole genome shotgun (WGS) entry which is preliminary data.</text>
</comment>
<keyword evidence="2" id="KW-0926">Vacuole</keyword>
<dbReference type="GO" id="GO:0006799">
    <property type="term" value="P:polyphosphate biosynthetic process"/>
    <property type="evidence" value="ECO:0007669"/>
    <property type="project" value="UniProtKB-ARBA"/>
</dbReference>
<evidence type="ECO:0000259" key="9">
    <source>
        <dbReference type="PROSITE" id="PS51382"/>
    </source>
</evidence>
<dbReference type="Pfam" id="PF03105">
    <property type="entry name" value="SPX"/>
    <property type="match status" value="1"/>
</dbReference>
<keyword evidence="5 8" id="KW-0472">Membrane</keyword>
<evidence type="ECO:0000313" key="10">
    <source>
        <dbReference type="EMBL" id="KAI3403777.2"/>
    </source>
</evidence>
<keyword evidence="3 8" id="KW-0812">Transmembrane</keyword>
<evidence type="ECO:0000256" key="7">
    <source>
        <dbReference type="SAM" id="MobiDB-lite"/>
    </source>
</evidence>
<dbReference type="InterPro" id="IPR003807">
    <property type="entry name" value="DUF202"/>
</dbReference>
<organism evidence="10 11">
    <name type="scientific">Candida oxycetoniae</name>
    <dbReference type="NCBI Taxonomy" id="497107"/>
    <lineage>
        <taxon>Eukaryota</taxon>
        <taxon>Fungi</taxon>
        <taxon>Dikarya</taxon>
        <taxon>Ascomycota</taxon>
        <taxon>Saccharomycotina</taxon>
        <taxon>Pichiomycetes</taxon>
        <taxon>Debaryomycetaceae</taxon>
        <taxon>Candida/Lodderomyces clade</taxon>
        <taxon>Candida</taxon>
    </lineage>
</organism>
<feature type="transmembrane region" description="Helical" evidence="8">
    <location>
        <begin position="723"/>
        <end position="740"/>
    </location>
</feature>
<dbReference type="Gene3D" id="3.20.100.30">
    <property type="entry name" value="VTC, catalytic tunnel domain"/>
    <property type="match status" value="1"/>
</dbReference>
<dbReference type="GeneID" id="73381027"/>
<sequence>MVMSASKDSKGATTLEEEGQGQGQGQGTKMLFSTKLETETYPEWKDYYIKYNHLKKLLKEGVILKNNWTDKDEQNFVCALDENLEKVFTFQRNKFDELSEELNKLQVETEAVDSFNVDEFSKKLDNLLNEAQNLERFQRFNYTGFIKIVKKHDRIHPGYSVKPLLNVRLKNLPFHSEDYSPLLYKIGTLFQFLRDNYEVDQSLSKLSSFNDGSLSGEFQSFKFWIHPDNLMEVKTTILRHLPVLIYNSKHKNGNGNNDDDDDDDDDDYEDENDPEGNGRHKVTQTDQTINCLYFDDKNFSLYNHKLTKLNNSATLRIRWIGKLSDKPKITMEKKQFDVNSNFHIDDKIELRQKYINQFVINKTIPPKFLKINDESKVKSLLKFMDDNNLQPVLRTTYKRTAFQIPGDDKIRIIIDSNLTFIREDSFDPQLPIRDPKQWHRLDLDNSINGQQFLRKGEYNKFPFSTMEIKIKKSSVKNFKKLQWINELINSSHLVKEIPNFSKFIHGIAILFLEDEKLDNIPMWFNELEGDINDDLLKVPQKINNEGITEISHDDNLSRFKSMILKNKTSNFQPRSASFSGSLLYKEDGEEEFDGKKIKPIEEEQEQQQQQQQDSKVPIKKLQDEQHQQQINFTTDDQSSDFDEDEEDEEEDDDEEGIGKSGKSLSRIRNLSTQFSKLAGVDSEDEEIDLPPGVVKPEQWIKNMGPIKIEPKVWLANERTFNRWLHVTLLLSSLTFIIYNSQNSSNFKNLSLYLAWFYFLLTIFSCLWAYYIYITRRGIILERSSKHLDNSVGPLIVAFGLMTALVVNFIFGWRNLNLNVNDEFYVNNPLHRKVHEFIVTMVN</sequence>
<feature type="transmembrane region" description="Helical" evidence="8">
    <location>
        <begin position="752"/>
        <end position="773"/>
    </location>
</feature>
<dbReference type="PROSITE" id="PS51382">
    <property type="entry name" value="SPX"/>
    <property type="match status" value="1"/>
</dbReference>
<keyword evidence="4 8" id="KW-1133">Transmembrane helix</keyword>
<evidence type="ECO:0000313" key="11">
    <source>
        <dbReference type="Proteomes" id="UP001202479"/>
    </source>
</evidence>
<proteinExistence type="predicted"/>
<dbReference type="CDD" id="cd14480">
    <property type="entry name" value="SPX_VTC2_like"/>
    <property type="match status" value="1"/>
</dbReference>
<feature type="transmembrane region" description="Helical" evidence="8">
    <location>
        <begin position="794"/>
        <end position="812"/>
    </location>
</feature>
<evidence type="ECO:0000256" key="8">
    <source>
        <dbReference type="SAM" id="Phobius"/>
    </source>
</evidence>
<dbReference type="Pfam" id="PF09359">
    <property type="entry name" value="VTC"/>
    <property type="match status" value="1"/>
</dbReference>
<dbReference type="PANTHER" id="PTHR46140">
    <property type="entry name" value="VACUOLAR TRANSPORTER CHAPERONE 1-RELATED"/>
    <property type="match status" value="1"/>
</dbReference>
<evidence type="ECO:0000256" key="5">
    <source>
        <dbReference type="ARBA" id="ARBA00023136"/>
    </source>
</evidence>
<keyword evidence="6" id="KW-0175">Coiled coil</keyword>
<gene>
    <name evidence="10" type="ORF">KGF56_003412</name>
</gene>
<feature type="compositionally biased region" description="Acidic residues" evidence="7">
    <location>
        <begin position="257"/>
        <end position="274"/>
    </location>
</feature>
<dbReference type="GO" id="GO:0033254">
    <property type="term" value="C:vacuolar transporter chaperone complex"/>
    <property type="evidence" value="ECO:0007669"/>
    <property type="project" value="UniProtKB-ARBA"/>
</dbReference>
<dbReference type="RefSeq" id="XP_049179524.1">
    <property type="nucleotide sequence ID" value="XM_049324742.1"/>
</dbReference>
<feature type="compositionally biased region" description="Polar residues" evidence="7">
    <location>
        <begin position="627"/>
        <end position="636"/>
    </location>
</feature>
<feature type="coiled-coil region" evidence="6">
    <location>
        <begin position="88"/>
        <end position="137"/>
    </location>
</feature>
<dbReference type="InterPro" id="IPR042267">
    <property type="entry name" value="VTC_sf"/>
</dbReference>
<dbReference type="InterPro" id="IPR051572">
    <property type="entry name" value="VTC_Complex_Subunit"/>
</dbReference>
<feature type="region of interest" description="Disordered" evidence="7">
    <location>
        <begin position="602"/>
        <end position="663"/>
    </location>
</feature>